<protein>
    <submittedName>
        <fullName evidence="2">Uncharacterized protein</fullName>
    </submittedName>
</protein>
<evidence type="ECO:0000313" key="2">
    <source>
        <dbReference type="EMBL" id="MPC72716.1"/>
    </source>
</evidence>
<name>A0A5B7HSI9_PORTR</name>
<organism evidence="2 3">
    <name type="scientific">Portunus trituberculatus</name>
    <name type="common">Swimming crab</name>
    <name type="synonym">Neptunus trituberculatus</name>
    <dbReference type="NCBI Taxonomy" id="210409"/>
    <lineage>
        <taxon>Eukaryota</taxon>
        <taxon>Metazoa</taxon>
        <taxon>Ecdysozoa</taxon>
        <taxon>Arthropoda</taxon>
        <taxon>Crustacea</taxon>
        <taxon>Multicrustacea</taxon>
        <taxon>Malacostraca</taxon>
        <taxon>Eumalacostraca</taxon>
        <taxon>Eucarida</taxon>
        <taxon>Decapoda</taxon>
        <taxon>Pleocyemata</taxon>
        <taxon>Brachyura</taxon>
        <taxon>Eubrachyura</taxon>
        <taxon>Portunoidea</taxon>
        <taxon>Portunidae</taxon>
        <taxon>Portuninae</taxon>
        <taxon>Portunus</taxon>
    </lineage>
</organism>
<gene>
    <name evidence="2" type="ORF">E2C01_067027</name>
</gene>
<feature type="region of interest" description="Disordered" evidence="1">
    <location>
        <begin position="88"/>
        <end position="111"/>
    </location>
</feature>
<proteinExistence type="predicted"/>
<accession>A0A5B7HSI9</accession>
<feature type="compositionally biased region" description="Low complexity" evidence="1">
    <location>
        <begin position="88"/>
        <end position="102"/>
    </location>
</feature>
<feature type="region of interest" description="Disordered" evidence="1">
    <location>
        <begin position="16"/>
        <end position="56"/>
    </location>
</feature>
<evidence type="ECO:0000313" key="3">
    <source>
        <dbReference type="Proteomes" id="UP000324222"/>
    </source>
</evidence>
<keyword evidence="3" id="KW-1185">Reference proteome</keyword>
<comment type="caution">
    <text evidence="2">The sequence shown here is derived from an EMBL/GenBank/DDBJ whole genome shotgun (WGS) entry which is preliminary data.</text>
</comment>
<sequence length="111" mass="11242">MACCGCGQRRRSSAFLPRAPYDQPGLRYPGSSWGSASSSSTDTTTLLSGPRRGSLGSVPPVTLTLVEHVSHLADPPGQPPPCVFCSPSAAPQAAPTSHAPTTLSALTGGVP</sequence>
<evidence type="ECO:0000256" key="1">
    <source>
        <dbReference type="SAM" id="MobiDB-lite"/>
    </source>
</evidence>
<dbReference type="Proteomes" id="UP000324222">
    <property type="component" value="Unassembled WGS sequence"/>
</dbReference>
<dbReference type="AlphaFoldDB" id="A0A5B7HSI9"/>
<feature type="compositionally biased region" description="Low complexity" evidence="1">
    <location>
        <begin position="30"/>
        <end position="49"/>
    </location>
</feature>
<reference evidence="2 3" key="1">
    <citation type="submission" date="2019-05" db="EMBL/GenBank/DDBJ databases">
        <title>Another draft genome of Portunus trituberculatus and its Hox gene families provides insights of decapod evolution.</title>
        <authorList>
            <person name="Jeong J.-H."/>
            <person name="Song I."/>
            <person name="Kim S."/>
            <person name="Choi T."/>
            <person name="Kim D."/>
            <person name="Ryu S."/>
            <person name="Kim W."/>
        </authorList>
    </citation>
    <scope>NUCLEOTIDE SEQUENCE [LARGE SCALE GENOMIC DNA]</scope>
    <source>
        <tissue evidence="2">Muscle</tissue>
    </source>
</reference>
<dbReference type="EMBL" id="VSRR010035269">
    <property type="protein sequence ID" value="MPC72716.1"/>
    <property type="molecule type" value="Genomic_DNA"/>
</dbReference>